<comment type="caution">
    <text evidence="1">The sequence shown here is derived from an EMBL/GenBank/DDBJ whole genome shotgun (WGS) entry which is preliminary data.</text>
</comment>
<organism evidence="1 2">
    <name type="scientific">Catharanthus roseus</name>
    <name type="common">Madagascar periwinkle</name>
    <name type="synonym">Vinca rosea</name>
    <dbReference type="NCBI Taxonomy" id="4058"/>
    <lineage>
        <taxon>Eukaryota</taxon>
        <taxon>Viridiplantae</taxon>
        <taxon>Streptophyta</taxon>
        <taxon>Embryophyta</taxon>
        <taxon>Tracheophyta</taxon>
        <taxon>Spermatophyta</taxon>
        <taxon>Magnoliopsida</taxon>
        <taxon>eudicotyledons</taxon>
        <taxon>Gunneridae</taxon>
        <taxon>Pentapetalae</taxon>
        <taxon>asterids</taxon>
        <taxon>lamiids</taxon>
        <taxon>Gentianales</taxon>
        <taxon>Apocynaceae</taxon>
        <taxon>Rauvolfioideae</taxon>
        <taxon>Vinceae</taxon>
        <taxon>Catharanthinae</taxon>
        <taxon>Catharanthus</taxon>
    </lineage>
</organism>
<sequence length="203" mass="22559">MTQALLTPASIGAPLPLLSTSQTTPSLALPMMQDPPIPTSTRGPLPLPFLSQPTPSPAPPMMQDPPITSQPSASKSTQSVPDIGPLAWRSPPGDFWELLYLHVNQSGSKGPYHTRSEIPQPELDSRTGMMGIGKHTGDSISFTETIVKWQKDLTERFSRRKYIEELHKHQKGEKKGERNFTRSKGRPRMMLRRRVQLCPVISS</sequence>
<accession>A0ACB9ZZE6</accession>
<dbReference type="EMBL" id="CM044707">
    <property type="protein sequence ID" value="KAI5653294.1"/>
    <property type="molecule type" value="Genomic_DNA"/>
</dbReference>
<gene>
    <name evidence="1" type="ORF">M9H77_30481</name>
</gene>
<proteinExistence type="predicted"/>
<evidence type="ECO:0000313" key="1">
    <source>
        <dbReference type="EMBL" id="KAI5653294.1"/>
    </source>
</evidence>
<name>A0ACB9ZZE6_CATRO</name>
<keyword evidence="2" id="KW-1185">Reference proteome</keyword>
<protein>
    <submittedName>
        <fullName evidence="1">Uncharacterized protein</fullName>
    </submittedName>
</protein>
<dbReference type="Proteomes" id="UP001060085">
    <property type="component" value="Linkage Group LG07"/>
</dbReference>
<evidence type="ECO:0000313" key="2">
    <source>
        <dbReference type="Proteomes" id="UP001060085"/>
    </source>
</evidence>
<reference evidence="2" key="1">
    <citation type="journal article" date="2023" name="Nat. Plants">
        <title>Single-cell RNA sequencing provides a high-resolution roadmap for understanding the multicellular compartmentation of specialized metabolism.</title>
        <authorList>
            <person name="Sun S."/>
            <person name="Shen X."/>
            <person name="Li Y."/>
            <person name="Li Y."/>
            <person name="Wang S."/>
            <person name="Li R."/>
            <person name="Zhang H."/>
            <person name="Shen G."/>
            <person name="Guo B."/>
            <person name="Wei J."/>
            <person name="Xu J."/>
            <person name="St-Pierre B."/>
            <person name="Chen S."/>
            <person name="Sun C."/>
        </authorList>
    </citation>
    <scope>NUCLEOTIDE SEQUENCE [LARGE SCALE GENOMIC DNA]</scope>
</reference>